<evidence type="ECO:0000313" key="1">
    <source>
        <dbReference type="EMBL" id="KPQ45099.1"/>
    </source>
</evidence>
<reference evidence="1 2" key="1">
    <citation type="submission" date="2015-09" db="EMBL/GenBank/DDBJ databases">
        <title>A metagenomics-based metabolic model of nitrate-dependent anaerobic oxidation of methane by Methanoperedens-like archaea.</title>
        <authorList>
            <person name="Arshad A."/>
            <person name="Speth D.R."/>
            <person name="De Graaf R.M."/>
            <person name="Op Den Camp H.J."/>
            <person name="Jetten M.S."/>
            <person name="Welte C.U."/>
        </authorList>
    </citation>
    <scope>NUCLEOTIDE SEQUENCE [LARGE SCALE GENOMIC DNA]</scope>
</reference>
<accession>A0A0P7ZLQ0</accession>
<evidence type="ECO:0000313" key="2">
    <source>
        <dbReference type="Proteomes" id="UP000050360"/>
    </source>
</evidence>
<dbReference type="InterPro" id="IPR008972">
    <property type="entry name" value="Cupredoxin"/>
</dbReference>
<dbReference type="PANTHER" id="PTHR36507:SF1">
    <property type="entry name" value="BLL1555 PROTEIN"/>
    <property type="match status" value="1"/>
</dbReference>
<name>A0A0P7ZLQ0_9EURY</name>
<sequence length="143" mass="15646">MPTIIIVMDKRCILILLILTVLIVAISGCIDDNAGPITSANQTIIKTSAVTPAVGFPVPEPLTVYVEIKGSMFNPLELKIVNGTTVKWTNADSVSYIVNVDDVQSPVLNKRNSWNHTFNKTGIFEYNSSNHPAMPHGRIIVEN</sequence>
<protein>
    <submittedName>
        <fullName evidence="1">Plastocyanin/azurin family copper binding protein</fullName>
    </submittedName>
</protein>
<dbReference type="Gene3D" id="2.60.40.420">
    <property type="entry name" value="Cupredoxins - blue copper proteins"/>
    <property type="match status" value="1"/>
</dbReference>
<organism evidence="1 2">
    <name type="scientific">Candidatus Methanoperedens nitratireducens</name>
    <dbReference type="NCBI Taxonomy" id="1392998"/>
    <lineage>
        <taxon>Archaea</taxon>
        <taxon>Methanobacteriati</taxon>
        <taxon>Methanobacteriota</taxon>
        <taxon>Stenosarchaea group</taxon>
        <taxon>Methanomicrobia</taxon>
        <taxon>Methanosarcinales</taxon>
        <taxon>ANME-2 cluster</taxon>
        <taxon>Candidatus Methanoperedentaceae</taxon>
        <taxon>Candidatus Methanoperedens</taxon>
    </lineage>
</organism>
<gene>
    <name evidence="1" type="ORF">MPEBLZ_00321</name>
</gene>
<dbReference type="PANTHER" id="PTHR36507">
    <property type="entry name" value="BLL1555 PROTEIN"/>
    <property type="match status" value="1"/>
</dbReference>
<proteinExistence type="predicted"/>
<dbReference type="InterPro" id="IPR052721">
    <property type="entry name" value="ET_Amicyanin"/>
</dbReference>
<dbReference type="SUPFAM" id="SSF49503">
    <property type="entry name" value="Cupredoxins"/>
    <property type="match status" value="1"/>
</dbReference>
<dbReference type="EMBL" id="LKCM01000026">
    <property type="protein sequence ID" value="KPQ45099.1"/>
    <property type="molecule type" value="Genomic_DNA"/>
</dbReference>
<comment type="caution">
    <text evidence="1">The sequence shown here is derived from an EMBL/GenBank/DDBJ whole genome shotgun (WGS) entry which is preliminary data.</text>
</comment>
<dbReference type="Proteomes" id="UP000050360">
    <property type="component" value="Unassembled WGS sequence"/>
</dbReference>
<dbReference type="AlphaFoldDB" id="A0A0P7ZLQ0"/>